<name>A0A699HWE5_TANCI</name>
<proteinExistence type="predicted"/>
<dbReference type="AlphaFoldDB" id="A0A699HWE5"/>
<evidence type="ECO:0000256" key="1">
    <source>
        <dbReference type="SAM" id="MobiDB-lite"/>
    </source>
</evidence>
<evidence type="ECO:0000313" key="2">
    <source>
        <dbReference type="EMBL" id="GEY79019.1"/>
    </source>
</evidence>
<organism evidence="2">
    <name type="scientific">Tanacetum cinerariifolium</name>
    <name type="common">Dalmatian daisy</name>
    <name type="synonym">Chrysanthemum cinerariifolium</name>
    <dbReference type="NCBI Taxonomy" id="118510"/>
    <lineage>
        <taxon>Eukaryota</taxon>
        <taxon>Viridiplantae</taxon>
        <taxon>Streptophyta</taxon>
        <taxon>Embryophyta</taxon>
        <taxon>Tracheophyta</taxon>
        <taxon>Spermatophyta</taxon>
        <taxon>Magnoliopsida</taxon>
        <taxon>eudicotyledons</taxon>
        <taxon>Gunneridae</taxon>
        <taxon>Pentapetalae</taxon>
        <taxon>asterids</taxon>
        <taxon>campanulids</taxon>
        <taxon>Asterales</taxon>
        <taxon>Asteraceae</taxon>
        <taxon>Asteroideae</taxon>
        <taxon>Anthemideae</taxon>
        <taxon>Anthemidinae</taxon>
        <taxon>Tanacetum</taxon>
    </lineage>
</organism>
<sequence>MYTSICSDIDLPSSGIPLLDAYEFEPEAPLSPVQALEDPEYLAPSDNDIAPVENQTLPTSPIALSSSYIVDSEPIKDDFEEYPEMDPMDYANEEEEEEPSDDEEDEEEEEYLASADSKLFVSDSVSSAKETEPFETDESAATPPPLRSPHTVIPLSQTGLHRARKTVRPYPPMAASTEAFIIEYAPAPTPPSLLSHHAKAESQGIITTQGLKIKKTKKDIH</sequence>
<protein>
    <submittedName>
        <fullName evidence="2">Uncharacterized protein</fullName>
    </submittedName>
</protein>
<gene>
    <name evidence="2" type="ORF">Tci_450993</name>
</gene>
<accession>A0A699HWE5</accession>
<feature type="region of interest" description="Disordered" evidence="1">
    <location>
        <begin position="29"/>
        <end position="152"/>
    </location>
</feature>
<dbReference type="EMBL" id="BKCJ010209966">
    <property type="protein sequence ID" value="GEY79019.1"/>
    <property type="molecule type" value="Genomic_DNA"/>
</dbReference>
<feature type="compositionally biased region" description="Polar residues" evidence="1">
    <location>
        <begin position="53"/>
        <end position="69"/>
    </location>
</feature>
<feature type="compositionally biased region" description="Acidic residues" evidence="1">
    <location>
        <begin position="78"/>
        <end position="111"/>
    </location>
</feature>
<reference evidence="2" key="1">
    <citation type="journal article" date="2019" name="Sci. Rep.">
        <title>Draft genome of Tanacetum cinerariifolium, the natural source of mosquito coil.</title>
        <authorList>
            <person name="Yamashiro T."/>
            <person name="Shiraishi A."/>
            <person name="Satake H."/>
            <person name="Nakayama K."/>
        </authorList>
    </citation>
    <scope>NUCLEOTIDE SEQUENCE</scope>
</reference>
<comment type="caution">
    <text evidence="2">The sequence shown here is derived from an EMBL/GenBank/DDBJ whole genome shotgun (WGS) entry which is preliminary data.</text>
</comment>